<reference evidence="2 3" key="1">
    <citation type="submission" date="2021-06" db="EMBL/GenBank/DDBJ databases">
        <title>Caerostris extrusa draft genome.</title>
        <authorList>
            <person name="Kono N."/>
            <person name="Arakawa K."/>
        </authorList>
    </citation>
    <scope>NUCLEOTIDE SEQUENCE [LARGE SCALE GENOMIC DNA]</scope>
</reference>
<comment type="caution">
    <text evidence="2">The sequence shown here is derived from an EMBL/GenBank/DDBJ whole genome shotgun (WGS) entry which is preliminary data.</text>
</comment>
<protein>
    <submittedName>
        <fullName evidence="2">Uncharacterized protein</fullName>
    </submittedName>
</protein>
<proteinExistence type="predicted"/>
<evidence type="ECO:0000313" key="3">
    <source>
        <dbReference type="Proteomes" id="UP001054945"/>
    </source>
</evidence>
<dbReference type="EMBL" id="BPLR01009263">
    <property type="protein sequence ID" value="GIY30680.1"/>
    <property type="molecule type" value="Genomic_DNA"/>
</dbReference>
<evidence type="ECO:0000313" key="2">
    <source>
        <dbReference type="EMBL" id="GIY30680.1"/>
    </source>
</evidence>
<keyword evidence="3" id="KW-1185">Reference proteome</keyword>
<organism evidence="2 3">
    <name type="scientific">Caerostris extrusa</name>
    <name type="common">Bark spider</name>
    <name type="synonym">Caerostris bankana</name>
    <dbReference type="NCBI Taxonomy" id="172846"/>
    <lineage>
        <taxon>Eukaryota</taxon>
        <taxon>Metazoa</taxon>
        <taxon>Ecdysozoa</taxon>
        <taxon>Arthropoda</taxon>
        <taxon>Chelicerata</taxon>
        <taxon>Arachnida</taxon>
        <taxon>Araneae</taxon>
        <taxon>Araneomorphae</taxon>
        <taxon>Entelegynae</taxon>
        <taxon>Araneoidea</taxon>
        <taxon>Araneidae</taxon>
        <taxon>Caerostris</taxon>
    </lineage>
</organism>
<dbReference type="AlphaFoldDB" id="A0AAV4SE26"/>
<gene>
    <name evidence="2" type="ORF">CEXT_583751</name>
</gene>
<accession>A0AAV4SE26</accession>
<evidence type="ECO:0000256" key="1">
    <source>
        <dbReference type="SAM" id="MobiDB-lite"/>
    </source>
</evidence>
<feature type="region of interest" description="Disordered" evidence="1">
    <location>
        <begin position="1"/>
        <end position="25"/>
    </location>
</feature>
<name>A0AAV4SE26_CAEEX</name>
<dbReference type="Proteomes" id="UP001054945">
    <property type="component" value="Unassembled WGS sequence"/>
</dbReference>
<sequence>MSVVGAQAPDTTGMPHHGGENGPMDLERGSRSNFYDLLLQHVKQYLRTQNNNCYYQPIGINIDQLVRRSIFLSTKLSCKELNLLIVCCVSVQANHKCLLRLVTAGNDFFKKSRGPRCLPPLARASTVHQCLKQYKKI</sequence>